<dbReference type="PANTHER" id="PTHR45713">
    <property type="entry name" value="FTP DOMAIN-CONTAINING PROTEIN"/>
    <property type="match status" value="1"/>
</dbReference>
<organism evidence="1 2">
    <name type="scientific">Lottia gigantea</name>
    <name type="common">Giant owl limpet</name>
    <dbReference type="NCBI Taxonomy" id="225164"/>
    <lineage>
        <taxon>Eukaryota</taxon>
        <taxon>Metazoa</taxon>
        <taxon>Spiralia</taxon>
        <taxon>Lophotrochozoa</taxon>
        <taxon>Mollusca</taxon>
        <taxon>Gastropoda</taxon>
        <taxon>Patellogastropoda</taxon>
        <taxon>Lottioidea</taxon>
        <taxon>Lottiidae</taxon>
        <taxon>Lottia</taxon>
    </lineage>
</organism>
<dbReference type="Pfam" id="PF22633">
    <property type="entry name" value="F5_F8_type_C_2"/>
    <property type="match status" value="1"/>
</dbReference>
<proteinExistence type="predicted"/>
<reference evidence="1 2" key="1">
    <citation type="journal article" date="2013" name="Nature">
        <title>Insights into bilaterian evolution from three spiralian genomes.</title>
        <authorList>
            <person name="Simakov O."/>
            <person name="Marletaz F."/>
            <person name="Cho S.J."/>
            <person name="Edsinger-Gonzales E."/>
            <person name="Havlak P."/>
            <person name="Hellsten U."/>
            <person name="Kuo D.H."/>
            <person name="Larsson T."/>
            <person name="Lv J."/>
            <person name="Arendt D."/>
            <person name="Savage R."/>
            <person name="Osoegawa K."/>
            <person name="de Jong P."/>
            <person name="Grimwood J."/>
            <person name="Chapman J.A."/>
            <person name="Shapiro H."/>
            <person name="Aerts A."/>
            <person name="Otillar R.P."/>
            <person name="Terry A.Y."/>
            <person name="Boore J.L."/>
            <person name="Grigoriev I.V."/>
            <person name="Lindberg D.R."/>
            <person name="Seaver E.C."/>
            <person name="Weisblat D.A."/>
            <person name="Putnam N.H."/>
            <person name="Rokhsar D.S."/>
        </authorList>
    </citation>
    <scope>NUCLEOTIDE SEQUENCE [LARGE SCALE GENOMIC DNA]</scope>
</reference>
<dbReference type="RefSeq" id="XP_009052095.1">
    <property type="nucleotide sequence ID" value="XM_009053847.1"/>
</dbReference>
<sequence length="167" mass="19365">MWLRPSCQESHDHMKGREDISTNIAFHKPTEMSSLLEAPYFSCRGVDGIFTNDSIMHTVDATTEWWCVDLEKTCNFREIILYNRNGSQDISNRMIGFELRISTSGKCDETTFNSTSLCYKDQQLTGQLVYNITDCNQVPSIQFLSRLIFISPKQNEFINFRELVVRI</sequence>
<dbReference type="CTD" id="20242769"/>
<protein>
    <recommendedName>
        <fullName evidence="3">F5/8 type C domain-containing protein</fullName>
    </recommendedName>
</protein>
<dbReference type="AlphaFoldDB" id="V4ATX7"/>
<dbReference type="KEGG" id="lgi:LOTGIDRAFT_174515"/>
<gene>
    <name evidence="1" type="ORF">LOTGIDRAFT_174515</name>
</gene>
<evidence type="ECO:0008006" key="3">
    <source>
        <dbReference type="Google" id="ProtNLM"/>
    </source>
</evidence>
<accession>V4ATX7</accession>
<dbReference type="Gene3D" id="2.60.120.260">
    <property type="entry name" value="Galactose-binding domain-like"/>
    <property type="match status" value="1"/>
</dbReference>
<dbReference type="GeneID" id="20242769"/>
<keyword evidence="2" id="KW-1185">Reference proteome</keyword>
<dbReference type="Proteomes" id="UP000030746">
    <property type="component" value="Unassembled WGS sequence"/>
</dbReference>
<dbReference type="EMBL" id="KB201306">
    <property type="protein sequence ID" value="ESO97231.1"/>
    <property type="molecule type" value="Genomic_DNA"/>
</dbReference>
<dbReference type="InterPro" id="IPR051941">
    <property type="entry name" value="BG_Antigen-Binding_Lectin"/>
</dbReference>
<evidence type="ECO:0000313" key="2">
    <source>
        <dbReference type="Proteomes" id="UP000030746"/>
    </source>
</evidence>
<dbReference type="OrthoDB" id="6158720at2759"/>
<dbReference type="HOGENOM" id="CLU_131725_0_0_1"/>
<dbReference type="SUPFAM" id="SSF49785">
    <property type="entry name" value="Galactose-binding domain-like"/>
    <property type="match status" value="1"/>
</dbReference>
<name>V4ATX7_LOTGI</name>
<evidence type="ECO:0000313" key="1">
    <source>
        <dbReference type="EMBL" id="ESO97231.1"/>
    </source>
</evidence>
<dbReference type="InterPro" id="IPR008979">
    <property type="entry name" value="Galactose-bd-like_sf"/>
</dbReference>
<dbReference type="PANTHER" id="PTHR45713:SF6">
    <property type="entry name" value="F5_8 TYPE C DOMAIN-CONTAINING PROTEIN"/>
    <property type="match status" value="1"/>
</dbReference>